<accession>A0A090Q615</accession>
<dbReference type="InterPro" id="IPR025634">
    <property type="entry name" value="DUF4292"/>
</dbReference>
<dbReference type="Proteomes" id="UP000029226">
    <property type="component" value="Unassembled WGS sequence"/>
</dbReference>
<feature type="signal peptide" evidence="1">
    <location>
        <begin position="1"/>
        <end position="23"/>
    </location>
</feature>
<protein>
    <recommendedName>
        <fullName evidence="4">Deoxyuridine 5'-triphosphate nucleotidohydrolase</fullName>
    </recommendedName>
</protein>
<organism evidence="2 3">
    <name type="scientific">Nonlabens ulvanivorans</name>
    <name type="common">Persicivirga ulvanivorans</name>
    <dbReference type="NCBI Taxonomy" id="906888"/>
    <lineage>
        <taxon>Bacteria</taxon>
        <taxon>Pseudomonadati</taxon>
        <taxon>Bacteroidota</taxon>
        <taxon>Flavobacteriia</taxon>
        <taxon>Flavobacteriales</taxon>
        <taxon>Flavobacteriaceae</taxon>
        <taxon>Nonlabens</taxon>
    </lineage>
</organism>
<evidence type="ECO:0008006" key="4">
    <source>
        <dbReference type="Google" id="ProtNLM"/>
    </source>
</evidence>
<evidence type="ECO:0000313" key="3">
    <source>
        <dbReference type="Proteomes" id="UP000029226"/>
    </source>
</evidence>
<dbReference type="PROSITE" id="PS51257">
    <property type="entry name" value="PROKAR_LIPOPROTEIN"/>
    <property type="match status" value="1"/>
</dbReference>
<feature type="chain" id="PRO_5001861581" description="Deoxyuridine 5'-triphosphate nucleotidohydrolase" evidence="1">
    <location>
        <begin position="24"/>
        <end position="251"/>
    </location>
</feature>
<keyword evidence="1" id="KW-0732">Signal</keyword>
<dbReference type="Pfam" id="PF14125">
    <property type="entry name" value="DUF4292"/>
    <property type="match status" value="1"/>
</dbReference>
<evidence type="ECO:0000256" key="1">
    <source>
        <dbReference type="SAM" id="SignalP"/>
    </source>
</evidence>
<dbReference type="EMBL" id="BBMM01000001">
    <property type="protein sequence ID" value="GAK98499.1"/>
    <property type="molecule type" value="Genomic_DNA"/>
</dbReference>
<reference evidence="2 3" key="1">
    <citation type="journal article" date="2014" name="Genome Announc.">
        <title>Draft Genome Sequences of Marine Flavobacterium Nonlabens Strains NR17, NR24, NR27, NR32, NR33, and Ara13.</title>
        <authorList>
            <person name="Nakanishi M."/>
            <person name="Meirelles P."/>
            <person name="Suzuki R."/>
            <person name="Takatani N."/>
            <person name="Mino S."/>
            <person name="Suda W."/>
            <person name="Oshima K."/>
            <person name="Hattori M."/>
            <person name="Ohkuma M."/>
            <person name="Hosokawa M."/>
            <person name="Miyashita K."/>
            <person name="Thompson F.L."/>
            <person name="Niwa A."/>
            <person name="Sawabe T."/>
            <person name="Sawabe T."/>
        </authorList>
    </citation>
    <scope>NUCLEOTIDE SEQUENCE [LARGE SCALE GENOMIC DNA]</scope>
    <source>
        <strain evidence="3">JCM19314</strain>
    </source>
</reference>
<dbReference type="Gene3D" id="2.50.20.10">
    <property type="entry name" value="Lipoprotein localisation LolA/LolB/LppX"/>
    <property type="match status" value="1"/>
</dbReference>
<sequence length="251" mass="28593">MKAYRIIYIFLALVVASCGSVQKAANNASATAKKASVVKAHTAARTDFKTMQSRLSVSYKDEKQSRNVTVDLRIEKGKQIWMSAKFLGFTAAKIYITPDRVQFYEKLKGRSFDGDFSLISDFLGEPLEYQQLEDLLLGQAVESLQPHDFSIVDNQYQFKQGLLIEKLFKLRPSDFKLSQQSIRKPAEDSFLVITYPDYQVVGKRIIPLEVKVDAKRGKRLSQVILEFKNIEFNQDLSFPFSIPSNSKPMNL</sequence>
<comment type="caution">
    <text evidence="2">The sequence shown here is derived from an EMBL/GenBank/DDBJ whole genome shotgun (WGS) entry which is preliminary data.</text>
</comment>
<gene>
    <name evidence="2" type="ORF">JCM19314_2530</name>
</gene>
<dbReference type="AlphaFoldDB" id="A0A090Q615"/>
<proteinExistence type="predicted"/>
<name>A0A090Q615_NONUL</name>
<evidence type="ECO:0000313" key="2">
    <source>
        <dbReference type="EMBL" id="GAK98499.1"/>
    </source>
</evidence>